<dbReference type="EMBL" id="ML212709">
    <property type="protein sequence ID" value="TFK78205.1"/>
    <property type="molecule type" value="Genomic_DNA"/>
</dbReference>
<feature type="region of interest" description="Disordered" evidence="1">
    <location>
        <begin position="213"/>
        <end position="232"/>
    </location>
</feature>
<name>A0A5C3NLV5_9APHY</name>
<proteinExistence type="predicted"/>
<evidence type="ECO:0000313" key="2">
    <source>
        <dbReference type="EMBL" id="TFK78205.1"/>
    </source>
</evidence>
<dbReference type="InParanoid" id="A0A5C3NLV5"/>
<reference evidence="2 3" key="1">
    <citation type="journal article" date="2019" name="Nat. Ecol. Evol.">
        <title>Megaphylogeny resolves global patterns of mushroom evolution.</title>
        <authorList>
            <person name="Varga T."/>
            <person name="Krizsan K."/>
            <person name="Foldi C."/>
            <person name="Dima B."/>
            <person name="Sanchez-Garcia M."/>
            <person name="Sanchez-Ramirez S."/>
            <person name="Szollosi G.J."/>
            <person name="Szarkandi J.G."/>
            <person name="Papp V."/>
            <person name="Albert L."/>
            <person name="Andreopoulos W."/>
            <person name="Angelini C."/>
            <person name="Antonin V."/>
            <person name="Barry K.W."/>
            <person name="Bougher N.L."/>
            <person name="Buchanan P."/>
            <person name="Buyck B."/>
            <person name="Bense V."/>
            <person name="Catcheside P."/>
            <person name="Chovatia M."/>
            <person name="Cooper J."/>
            <person name="Damon W."/>
            <person name="Desjardin D."/>
            <person name="Finy P."/>
            <person name="Geml J."/>
            <person name="Haridas S."/>
            <person name="Hughes K."/>
            <person name="Justo A."/>
            <person name="Karasinski D."/>
            <person name="Kautmanova I."/>
            <person name="Kiss B."/>
            <person name="Kocsube S."/>
            <person name="Kotiranta H."/>
            <person name="LaButti K.M."/>
            <person name="Lechner B.E."/>
            <person name="Liimatainen K."/>
            <person name="Lipzen A."/>
            <person name="Lukacs Z."/>
            <person name="Mihaltcheva S."/>
            <person name="Morgado L.N."/>
            <person name="Niskanen T."/>
            <person name="Noordeloos M.E."/>
            <person name="Ohm R.A."/>
            <person name="Ortiz-Santana B."/>
            <person name="Ovrebo C."/>
            <person name="Racz N."/>
            <person name="Riley R."/>
            <person name="Savchenko A."/>
            <person name="Shiryaev A."/>
            <person name="Soop K."/>
            <person name="Spirin V."/>
            <person name="Szebenyi C."/>
            <person name="Tomsovsky M."/>
            <person name="Tulloss R.E."/>
            <person name="Uehling J."/>
            <person name="Grigoriev I.V."/>
            <person name="Vagvolgyi C."/>
            <person name="Papp T."/>
            <person name="Martin F.M."/>
            <person name="Miettinen O."/>
            <person name="Hibbett D.S."/>
            <person name="Nagy L.G."/>
        </authorList>
    </citation>
    <scope>NUCLEOTIDE SEQUENCE [LARGE SCALE GENOMIC DNA]</scope>
    <source>
        <strain evidence="2 3">HHB13444</strain>
    </source>
</reference>
<evidence type="ECO:0000256" key="1">
    <source>
        <dbReference type="SAM" id="MobiDB-lite"/>
    </source>
</evidence>
<organism evidence="2 3">
    <name type="scientific">Polyporus arcularius HHB13444</name>
    <dbReference type="NCBI Taxonomy" id="1314778"/>
    <lineage>
        <taxon>Eukaryota</taxon>
        <taxon>Fungi</taxon>
        <taxon>Dikarya</taxon>
        <taxon>Basidiomycota</taxon>
        <taxon>Agaricomycotina</taxon>
        <taxon>Agaricomycetes</taxon>
        <taxon>Polyporales</taxon>
        <taxon>Polyporaceae</taxon>
        <taxon>Polyporus</taxon>
    </lineage>
</organism>
<accession>A0A5C3NLV5</accession>
<dbReference type="AlphaFoldDB" id="A0A5C3NLV5"/>
<protein>
    <submittedName>
        <fullName evidence="2">Uncharacterized protein</fullName>
    </submittedName>
</protein>
<feature type="compositionally biased region" description="Polar residues" evidence="1">
    <location>
        <begin position="12"/>
        <end position="22"/>
    </location>
</feature>
<feature type="region of interest" description="Disordered" evidence="1">
    <location>
        <begin position="1"/>
        <end position="31"/>
    </location>
</feature>
<dbReference type="Proteomes" id="UP000308197">
    <property type="component" value="Unassembled WGS sequence"/>
</dbReference>
<keyword evidence="3" id="KW-1185">Reference proteome</keyword>
<evidence type="ECO:0000313" key="3">
    <source>
        <dbReference type="Proteomes" id="UP000308197"/>
    </source>
</evidence>
<feature type="compositionally biased region" description="Pro residues" evidence="1">
    <location>
        <begin position="1"/>
        <end position="10"/>
    </location>
</feature>
<gene>
    <name evidence="2" type="ORF">K466DRAFT_615680</name>
</gene>
<sequence length="232" mass="26579">MMDPHQPPPVHSSLSHRQTSQDLRIGRSKPFKPDIQCDTMLQVFPKSDGCGLRSFQQPDSQYDITCRGSPGLQLKECAMQKLTTQERSQKCIKRFDQWEEDIEDHLYGRVSNRSARTNDSTHEHEYADEWVQPQRADDARPHCIPVPMDGLHDVFVESNVSGYRALRNGYLSMHWPWNLPANPRTPSLPQVEIITCSNWLPSEPLDRNRAGRFGLRQRLPSTDGHVTSTGHP</sequence>